<keyword evidence="5 9" id="KW-1133">Transmembrane helix</keyword>
<keyword evidence="8" id="KW-0807">Transducer</keyword>
<evidence type="ECO:0000256" key="4">
    <source>
        <dbReference type="ARBA" id="ARBA00022725"/>
    </source>
</evidence>
<dbReference type="OrthoDB" id="8185860at2759"/>
<evidence type="ECO:0000256" key="10">
    <source>
        <dbReference type="SAM" id="SignalP"/>
    </source>
</evidence>
<feature type="signal peptide" evidence="10">
    <location>
        <begin position="1"/>
        <end position="19"/>
    </location>
</feature>
<name>A0A9Q0S0W6_9DIPT</name>
<evidence type="ECO:0000256" key="6">
    <source>
        <dbReference type="ARBA" id="ARBA00023136"/>
    </source>
</evidence>
<evidence type="ECO:0000313" key="12">
    <source>
        <dbReference type="Proteomes" id="UP001151699"/>
    </source>
</evidence>
<sequence length="162" mass="18633">MVFALILICFSNTASTGYSLRPLVTMLRQYYTGKEIVRTMPFKSEYPFDEYEDPIYAFAYLFISLTGTICCFGLAGMDGIFVAICLHIAAQFQILKQDFEKLTPAHQNVQNEKMIQYSQSENQVINKRLKQLIHQHQETILLNGRMVDLFLINIFSHFVSAA</sequence>
<dbReference type="Pfam" id="PF02949">
    <property type="entry name" value="7tm_6"/>
    <property type="match status" value="1"/>
</dbReference>
<dbReference type="AlphaFoldDB" id="A0A9Q0S0W6"/>
<keyword evidence="2" id="KW-0716">Sensory transduction</keyword>
<evidence type="ECO:0000256" key="5">
    <source>
        <dbReference type="ARBA" id="ARBA00022989"/>
    </source>
</evidence>
<evidence type="ECO:0000256" key="9">
    <source>
        <dbReference type="SAM" id="Phobius"/>
    </source>
</evidence>
<dbReference type="GO" id="GO:0004984">
    <property type="term" value="F:olfactory receptor activity"/>
    <property type="evidence" value="ECO:0007669"/>
    <property type="project" value="InterPro"/>
</dbReference>
<feature type="transmembrane region" description="Helical" evidence="9">
    <location>
        <begin position="55"/>
        <end position="86"/>
    </location>
</feature>
<evidence type="ECO:0000256" key="2">
    <source>
        <dbReference type="ARBA" id="ARBA00022606"/>
    </source>
</evidence>
<accession>A0A9Q0S0W6</accession>
<dbReference type="Proteomes" id="UP001151699">
    <property type="component" value="Chromosome B"/>
</dbReference>
<comment type="subcellular location">
    <subcellularLocation>
        <location evidence="1">Membrane</location>
        <topology evidence="1">Multi-pass membrane protein</topology>
    </subcellularLocation>
</comment>
<dbReference type="PANTHER" id="PTHR21137">
    <property type="entry name" value="ODORANT RECEPTOR"/>
    <property type="match status" value="1"/>
</dbReference>
<dbReference type="GO" id="GO:0005549">
    <property type="term" value="F:odorant binding"/>
    <property type="evidence" value="ECO:0007669"/>
    <property type="project" value="InterPro"/>
</dbReference>
<keyword evidence="12" id="KW-1185">Reference proteome</keyword>
<keyword evidence="6 9" id="KW-0472">Membrane</keyword>
<dbReference type="GO" id="GO:0007165">
    <property type="term" value="P:signal transduction"/>
    <property type="evidence" value="ECO:0007669"/>
    <property type="project" value="UniProtKB-KW"/>
</dbReference>
<dbReference type="InterPro" id="IPR004117">
    <property type="entry name" value="7tm6_olfct_rcpt"/>
</dbReference>
<feature type="chain" id="PRO_5040420315" evidence="10">
    <location>
        <begin position="20"/>
        <end position="162"/>
    </location>
</feature>
<keyword evidence="10" id="KW-0732">Signal</keyword>
<reference evidence="11" key="1">
    <citation type="submission" date="2022-07" db="EMBL/GenBank/DDBJ databases">
        <authorList>
            <person name="Trinca V."/>
            <person name="Uliana J.V.C."/>
            <person name="Torres T.T."/>
            <person name="Ward R.J."/>
            <person name="Monesi N."/>
        </authorList>
    </citation>
    <scope>NUCLEOTIDE SEQUENCE</scope>
    <source>
        <strain evidence="11">HSMRA1968</strain>
        <tissue evidence="11">Whole embryos</tissue>
    </source>
</reference>
<dbReference type="GO" id="GO:0005886">
    <property type="term" value="C:plasma membrane"/>
    <property type="evidence" value="ECO:0007669"/>
    <property type="project" value="TreeGrafter"/>
</dbReference>
<keyword evidence="3 9" id="KW-0812">Transmembrane</keyword>
<feature type="non-terminal residue" evidence="11">
    <location>
        <position position="162"/>
    </location>
</feature>
<evidence type="ECO:0000256" key="7">
    <source>
        <dbReference type="ARBA" id="ARBA00023170"/>
    </source>
</evidence>
<keyword evidence="7 11" id="KW-0675">Receptor</keyword>
<evidence type="ECO:0000256" key="1">
    <source>
        <dbReference type="ARBA" id="ARBA00004141"/>
    </source>
</evidence>
<keyword evidence="4" id="KW-0552">Olfaction</keyword>
<comment type="caution">
    <text evidence="11">The sequence shown here is derived from an EMBL/GenBank/DDBJ whole genome shotgun (WGS) entry which is preliminary data.</text>
</comment>
<proteinExistence type="predicted"/>
<dbReference type="EMBL" id="WJQU01000002">
    <property type="protein sequence ID" value="KAJ6641412.1"/>
    <property type="molecule type" value="Genomic_DNA"/>
</dbReference>
<evidence type="ECO:0000256" key="8">
    <source>
        <dbReference type="ARBA" id="ARBA00023224"/>
    </source>
</evidence>
<evidence type="ECO:0000313" key="11">
    <source>
        <dbReference type="EMBL" id="KAJ6641412.1"/>
    </source>
</evidence>
<protein>
    <submittedName>
        <fullName evidence="11">Odorant receptor 24a</fullName>
    </submittedName>
</protein>
<organism evidence="11 12">
    <name type="scientific">Pseudolycoriella hygida</name>
    <dbReference type="NCBI Taxonomy" id="35572"/>
    <lineage>
        <taxon>Eukaryota</taxon>
        <taxon>Metazoa</taxon>
        <taxon>Ecdysozoa</taxon>
        <taxon>Arthropoda</taxon>
        <taxon>Hexapoda</taxon>
        <taxon>Insecta</taxon>
        <taxon>Pterygota</taxon>
        <taxon>Neoptera</taxon>
        <taxon>Endopterygota</taxon>
        <taxon>Diptera</taxon>
        <taxon>Nematocera</taxon>
        <taxon>Sciaroidea</taxon>
        <taxon>Sciaridae</taxon>
        <taxon>Pseudolycoriella</taxon>
    </lineage>
</organism>
<dbReference type="PANTHER" id="PTHR21137:SF26">
    <property type="entry name" value="ODORANT RECEPTOR 10A-RELATED"/>
    <property type="match status" value="1"/>
</dbReference>
<evidence type="ECO:0000256" key="3">
    <source>
        <dbReference type="ARBA" id="ARBA00022692"/>
    </source>
</evidence>
<gene>
    <name evidence="11" type="primary">Or24a</name>
    <name evidence="11" type="ORF">Bhyg_06351</name>
</gene>